<proteinExistence type="predicted"/>
<feature type="compositionally biased region" description="Low complexity" evidence="1">
    <location>
        <begin position="230"/>
        <end position="248"/>
    </location>
</feature>
<sequence>MAMAMAEECSTHRYLLSPSHPLQGICPYCLTQRIRCLKIKQKQVSSFSFNKKRRSNNTKSFFLSLFSKLHCGRCLPCRQSISSAHPTHGSGKNQFSGNIPNQTQFFVDDSGQDSTGSYYEWASSPDGVLFVDREEHATQAPLHQVNGVDLKNSDSDDDGSDYEWAPSPDGVLGVKRKVSRIVDHFERKQEPATRKEMHPTALSPLAHHVNGVEADGDSTSDGDLFFSCQSSPSPSSGMTRSTGPSRST</sequence>
<gene>
    <name evidence="2" type="ORF">AMTR_s03381p00006860</name>
</gene>
<feature type="region of interest" description="Disordered" evidence="1">
    <location>
        <begin position="140"/>
        <end position="168"/>
    </location>
</feature>
<keyword evidence="3" id="KW-1185">Reference proteome</keyword>
<reference evidence="3" key="1">
    <citation type="journal article" date="2013" name="Science">
        <title>The Amborella genome and the evolution of flowering plants.</title>
        <authorList>
            <consortium name="Amborella Genome Project"/>
        </authorList>
    </citation>
    <scope>NUCLEOTIDE SEQUENCE [LARGE SCALE GENOMIC DNA]</scope>
</reference>
<evidence type="ECO:0000313" key="3">
    <source>
        <dbReference type="Proteomes" id="UP000017836"/>
    </source>
</evidence>
<feature type="region of interest" description="Disordered" evidence="1">
    <location>
        <begin position="185"/>
        <end position="248"/>
    </location>
</feature>
<feature type="compositionally biased region" description="Basic and acidic residues" evidence="1">
    <location>
        <begin position="185"/>
        <end position="198"/>
    </location>
</feature>
<dbReference type="Gramene" id="ERM97754">
    <property type="protein sequence ID" value="ERM97754"/>
    <property type="gene ID" value="AMTR_s03381p00006860"/>
</dbReference>
<organism evidence="2 3">
    <name type="scientific">Amborella trichopoda</name>
    <dbReference type="NCBI Taxonomy" id="13333"/>
    <lineage>
        <taxon>Eukaryota</taxon>
        <taxon>Viridiplantae</taxon>
        <taxon>Streptophyta</taxon>
        <taxon>Embryophyta</taxon>
        <taxon>Tracheophyta</taxon>
        <taxon>Spermatophyta</taxon>
        <taxon>Magnoliopsida</taxon>
        <taxon>Amborellales</taxon>
        <taxon>Amborellaceae</taxon>
        <taxon>Amborella</taxon>
    </lineage>
</organism>
<evidence type="ECO:0000256" key="1">
    <source>
        <dbReference type="SAM" id="MobiDB-lite"/>
    </source>
</evidence>
<accession>U5D0B0</accession>
<dbReference type="Proteomes" id="UP000017836">
    <property type="component" value="Unassembled WGS sequence"/>
</dbReference>
<dbReference type="EMBL" id="KI395862">
    <property type="protein sequence ID" value="ERM97754.1"/>
    <property type="molecule type" value="Genomic_DNA"/>
</dbReference>
<evidence type="ECO:0000313" key="2">
    <source>
        <dbReference type="EMBL" id="ERM97754.1"/>
    </source>
</evidence>
<dbReference type="AlphaFoldDB" id="U5D0B0"/>
<dbReference type="HOGENOM" id="CLU_075406_1_0_1"/>
<name>U5D0B0_AMBTC</name>
<protein>
    <submittedName>
        <fullName evidence="2">Uncharacterized protein</fullName>
    </submittedName>
</protein>